<evidence type="ECO:0000313" key="2">
    <source>
        <dbReference type="EMBL" id="CAJ1967843.1"/>
    </source>
</evidence>
<dbReference type="InterPro" id="IPR036865">
    <property type="entry name" value="CRAL-TRIO_dom_sf"/>
</dbReference>
<protein>
    <recommendedName>
        <fullName evidence="1">CRAL-TRIO domain-containing protein</fullName>
    </recommendedName>
</protein>
<dbReference type="SUPFAM" id="SSF52087">
    <property type="entry name" value="CRAL/TRIO domain"/>
    <property type="match status" value="1"/>
</dbReference>
<comment type="caution">
    <text evidence="2">The sequence shown here is derived from an EMBL/GenBank/DDBJ whole genome shotgun (WGS) entry which is preliminary data.</text>
</comment>
<sequence>MKFIKSTRHRSSAEKRKSSNLFTVCESSASLQEHQHEVGNSSEENVKFSPLFFKMEEIECLNRLQAYCRSKKLRVTNQMIYRFAIFHGFNVNRASRAIAKKYDHPYMNFRLEDELAQYIRKTLTLFPVPGLKSAIGSDVIYWHPSRYQPSASSNRLLVENMCFLLNDMNQTIDQCRNGILLLVNMDGYKMKNFHRDTQMRLTKITEGQVIPASIVQILIVNPPPFFERIWKIVRPAFSALFSRRIKLIPCDKLGNYLMEGYEEYLPDDFDIDGRNALELVENWLDVKTKEEQLRTTTAPLAECPTERCEQPLSTSP</sequence>
<dbReference type="Proteomes" id="UP001295423">
    <property type="component" value="Unassembled WGS sequence"/>
</dbReference>
<proteinExistence type="predicted"/>
<evidence type="ECO:0000259" key="1">
    <source>
        <dbReference type="PROSITE" id="PS50191"/>
    </source>
</evidence>
<name>A0AAD2PY13_9STRA</name>
<reference evidence="2" key="1">
    <citation type="submission" date="2023-08" db="EMBL/GenBank/DDBJ databases">
        <authorList>
            <person name="Audoor S."/>
            <person name="Bilcke G."/>
        </authorList>
    </citation>
    <scope>NUCLEOTIDE SEQUENCE</scope>
</reference>
<dbReference type="Pfam" id="PF00650">
    <property type="entry name" value="CRAL_TRIO"/>
    <property type="match status" value="1"/>
</dbReference>
<dbReference type="PROSITE" id="PS50191">
    <property type="entry name" value="CRAL_TRIO"/>
    <property type="match status" value="1"/>
</dbReference>
<dbReference type="EMBL" id="CAKOGP040002347">
    <property type="protein sequence ID" value="CAJ1967843.1"/>
    <property type="molecule type" value="Genomic_DNA"/>
</dbReference>
<dbReference type="AlphaFoldDB" id="A0AAD2PY13"/>
<feature type="domain" description="CRAL-TRIO" evidence="1">
    <location>
        <begin position="111"/>
        <end position="277"/>
    </location>
</feature>
<gene>
    <name evidence="2" type="ORF">CYCCA115_LOCUS22963</name>
</gene>
<dbReference type="Gene3D" id="3.40.525.10">
    <property type="entry name" value="CRAL-TRIO lipid binding domain"/>
    <property type="match status" value="1"/>
</dbReference>
<keyword evidence="3" id="KW-1185">Reference proteome</keyword>
<evidence type="ECO:0000313" key="3">
    <source>
        <dbReference type="Proteomes" id="UP001295423"/>
    </source>
</evidence>
<organism evidence="2 3">
    <name type="scientific">Cylindrotheca closterium</name>
    <dbReference type="NCBI Taxonomy" id="2856"/>
    <lineage>
        <taxon>Eukaryota</taxon>
        <taxon>Sar</taxon>
        <taxon>Stramenopiles</taxon>
        <taxon>Ochrophyta</taxon>
        <taxon>Bacillariophyta</taxon>
        <taxon>Bacillariophyceae</taxon>
        <taxon>Bacillariophycidae</taxon>
        <taxon>Bacillariales</taxon>
        <taxon>Bacillariaceae</taxon>
        <taxon>Cylindrotheca</taxon>
    </lineage>
</organism>
<dbReference type="CDD" id="cd00170">
    <property type="entry name" value="SEC14"/>
    <property type="match status" value="1"/>
</dbReference>
<dbReference type="InterPro" id="IPR001251">
    <property type="entry name" value="CRAL-TRIO_dom"/>
</dbReference>
<accession>A0AAD2PY13</accession>